<dbReference type="InterPro" id="IPR027417">
    <property type="entry name" value="P-loop_NTPase"/>
</dbReference>
<dbReference type="OrthoDB" id="5918880at2"/>
<accession>A0A1H9B665</accession>
<evidence type="ECO:0000313" key="2">
    <source>
        <dbReference type="EMBL" id="SEP84434.1"/>
    </source>
</evidence>
<evidence type="ECO:0000313" key="3">
    <source>
        <dbReference type="Proteomes" id="UP000198634"/>
    </source>
</evidence>
<keyword evidence="3" id="KW-1185">Reference proteome</keyword>
<protein>
    <submittedName>
        <fullName evidence="2">Nucleoside-triphosphatase THEP1</fullName>
    </submittedName>
</protein>
<feature type="chain" id="PRO_5009300838" evidence="1">
    <location>
        <begin position="34"/>
        <end position="172"/>
    </location>
</feature>
<gene>
    <name evidence="2" type="ORF">SAMN04488092_102390</name>
</gene>
<dbReference type="Proteomes" id="UP000198634">
    <property type="component" value="Unassembled WGS sequence"/>
</dbReference>
<dbReference type="Pfam" id="PF10649">
    <property type="entry name" value="DUF2478"/>
    <property type="match status" value="1"/>
</dbReference>
<dbReference type="RefSeq" id="WP_090268595.1">
    <property type="nucleotide sequence ID" value="NZ_FOEP01000002.1"/>
</dbReference>
<proteinExistence type="predicted"/>
<name>A0A1H9B665_9RHOB</name>
<feature type="signal peptide" evidence="1">
    <location>
        <begin position="1"/>
        <end position="33"/>
    </location>
</feature>
<dbReference type="Gene3D" id="3.40.50.300">
    <property type="entry name" value="P-loop containing nucleotide triphosphate hydrolases"/>
    <property type="match status" value="1"/>
</dbReference>
<dbReference type="EMBL" id="FOEP01000002">
    <property type="protein sequence ID" value="SEP84434.1"/>
    <property type="molecule type" value="Genomic_DNA"/>
</dbReference>
<dbReference type="InterPro" id="IPR018912">
    <property type="entry name" value="DUF2478"/>
</dbReference>
<reference evidence="2 3" key="1">
    <citation type="submission" date="2016-10" db="EMBL/GenBank/DDBJ databases">
        <authorList>
            <person name="de Groot N.N."/>
        </authorList>
    </citation>
    <scope>NUCLEOTIDE SEQUENCE [LARGE SCALE GENOMIC DNA]</scope>
    <source>
        <strain evidence="2 3">DSM 22007</strain>
    </source>
</reference>
<sequence length="172" mass="18185">MQLAYAIAPGRGQTNILLSSVAATLAARGLALAGTLQTDTGCETDPRCDMDIRVLPNGPVIRISQSLGAQSHGCRLDPDALEQAVALTEARIAEGGVDLLIVNKFGKHEAEGRGFRNAIAEALARDIPVLVGVNKLNQDAFFAFCHGEAHDADHTPEALLRWAAQVCPPNPI</sequence>
<evidence type="ECO:0000256" key="1">
    <source>
        <dbReference type="SAM" id="SignalP"/>
    </source>
</evidence>
<organism evidence="2 3">
    <name type="scientific">Thalassovita taeanensis</name>
    <dbReference type="NCBI Taxonomy" id="657014"/>
    <lineage>
        <taxon>Bacteria</taxon>
        <taxon>Pseudomonadati</taxon>
        <taxon>Pseudomonadota</taxon>
        <taxon>Alphaproteobacteria</taxon>
        <taxon>Rhodobacterales</taxon>
        <taxon>Roseobacteraceae</taxon>
        <taxon>Thalassovita</taxon>
    </lineage>
</organism>
<dbReference type="AlphaFoldDB" id="A0A1H9B665"/>
<dbReference type="STRING" id="657014.SAMN04488092_102390"/>
<keyword evidence="1" id="KW-0732">Signal</keyword>